<evidence type="ECO:0000259" key="13">
    <source>
        <dbReference type="PROSITE" id="PS50110"/>
    </source>
</evidence>
<dbReference type="PROSITE" id="PS51755">
    <property type="entry name" value="OMPR_PHOB"/>
    <property type="match status" value="1"/>
</dbReference>
<reference evidence="15" key="1">
    <citation type="submission" date="2018-06" db="EMBL/GenBank/DDBJ databases">
        <authorList>
            <person name="Zhirakovskaya E."/>
        </authorList>
    </citation>
    <scope>NUCLEOTIDE SEQUENCE</scope>
</reference>
<keyword evidence="5" id="KW-0597">Phosphoprotein</keyword>
<dbReference type="Gene3D" id="3.40.50.2300">
    <property type="match status" value="1"/>
</dbReference>
<evidence type="ECO:0000256" key="12">
    <source>
        <dbReference type="ARBA" id="ARBA00024735"/>
    </source>
</evidence>
<evidence type="ECO:0000256" key="4">
    <source>
        <dbReference type="ARBA" id="ARBA00022490"/>
    </source>
</evidence>
<dbReference type="CDD" id="cd17618">
    <property type="entry name" value="REC_OmpR_PhoB"/>
    <property type="match status" value="1"/>
</dbReference>
<feature type="domain" description="Response regulatory" evidence="13">
    <location>
        <begin position="5"/>
        <end position="122"/>
    </location>
</feature>
<dbReference type="InterPro" id="IPR001867">
    <property type="entry name" value="OmpR/PhoB-type_DNA-bd"/>
</dbReference>
<dbReference type="Gene3D" id="6.10.250.690">
    <property type="match status" value="1"/>
</dbReference>
<dbReference type="InterPro" id="IPR016032">
    <property type="entry name" value="Sig_transdc_resp-reg_C-effctor"/>
</dbReference>
<keyword evidence="6" id="KW-0592">Phosphate transport</keyword>
<dbReference type="PANTHER" id="PTHR48111">
    <property type="entry name" value="REGULATOR OF RPOS"/>
    <property type="match status" value="1"/>
</dbReference>
<sequence>MASPLILVVEDEPAVRDMIGLTLERAGYEWVAAGDVPEARCRLADARPDLVLLDWMLPGQYSGLDFARQMRREELTQDLPVILLTARDAEDDKIRGLDVGADDYVTKPFSPRELLARIKALLRRAGQADDEAVISMGGLTLDSTSHRVLARDENVALGPTEFKLLSFFIHHPDRVYSRDQLLDRVWGSNVYIDDRTVDVHVRRLRKALSPHGCDRLIQTVRGVGYRFSEQE</sequence>
<feature type="domain" description="OmpR/PhoB-type" evidence="14">
    <location>
        <begin position="131"/>
        <end position="229"/>
    </location>
</feature>
<gene>
    <name evidence="15" type="ORF">MNBD_GAMMA20-2550</name>
</gene>
<dbReference type="SMART" id="SM00862">
    <property type="entry name" value="Trans_reg_C"/>
    <property type="match status" value="1"/>
</dbReference>
<evidence type="ECO:0000256" key="10">
    <source>
        <dbReference type="ARBA" id="ARBA00023159"/>
    </source>
</evidence>
<keyword evidence="10" id="KW-0010">Activator</keyword>
<dbReference type="InterPro" id="IPR011006">
    <property type="entry name" value="CheY-like_superfamily"/>
</dbReference>
<evidence type="ECO:0000256" key="2">
    <source>
        <dbReference type="ARBA" id="ARBA00013332"/>
    </source>
</evidence>
<proteinExistence type="predicted"/>
<dbReference type="AlphaFoldDB" id="A0A3B1A1Z0"/>
<dbReference type="GO" id="GO:0006817">
    <property type="term" value="P:phosphate ion transport"/>
    <property type="evidence" value="ECO:0007669"/>
    <property type="project" value="UniProtKB-KW"/>
</dbReference>
<dbReference type="GO" id="GO:0000156">
    <property type="term" value="F:phosphorelay response regulator activity"/>
    <property type="evidence" value="ECO:0007669"/>
    <property type="project" value="InterPro"/>
</dbReference>
<evidence type="ECO:0000256" key="7">
    <source>
        <dbReference type="ARBA" id="ARBA00023012"/>
    </source>
</evidence>
<dbReference type="InterPro" id="IPR036388">
    <property type="entry name" value="WH-like_DNA-bd_sf"/>
</dbReference>
<protein>
    <recommendedName>
        <fullName evidence="2">Phosphate regulon transcriptional regulatory protein PhoB</fullName>
    </recommendedName>
</protein>
<comment type="subcellular location">
    <subcellularLocation>
        <location evidence="1">Cytoplasm</location>
    </subcellularLocation>
</comment>
<evidence type="ECO:0000259" key="14">
    <source>
        <dbReference type="PROSITE" id="PS51755"/>
    </source>
</evidence>
<dbReference type="Pfam" id="PF00072">
    <property type="entry name" value="Response_reg"/>
    <property type="match status" value="1"/>
</dbReference>
<evidence type="ECO:0000256" key="6">
    <source>
        <dbReference type="ARBA" id="ARBA00022592"/>
    </source>
</evidence>
<dbReference type="PANTHER" id="PTHR48111:SF40">
    <property type="entry name" value="PHOSPHATE REGULON TRANSCRIPTIONAL REGULATORY PROTEIN PHOB"/>
    <property type="match status" value="1"/>
</dbReference>
<dbReference type="SUPFAM" id="SSF52172">
    <property type="entry name" value="CheY-like"/>
    <property type="match status" value="1"/>
</dbReference>
<dbReference type="Gene3D" id="1.10.10.10">
    <property type="entry name" value="Winged helix-like DNA-binding domain superfamily/Winged helix DNA-binding domain"/>
    <property type="match status" value="1"/>
</dbReference>
<keyword evidence="3" id="KW-0813">Transport</keyword>
<evidence type="ECO:0000256" key="9">
    <source>
        <dbReference type="ARBA" id="ARBA00023125"/>
    </source>
</evidence>
<keyword evidence="11" id="KW-0804">Transcription</keyword>
<evidence type="ECO:0000313" key="15">
    <source>
        <dbReference type="EMBL" id="VAW99758.1"/>
    </source>
</evidence>
<dbReference type="PROSITE" id="PS50110">
    <property type="entry name" value="RESPONSE_REGULATORY"/>
    <property type="match status" value="1"/>
</dbReference>
<dbReference type="GO" id="GO:0032993">
    <property type="term" value="C:protein-DNA complex"/>
    <property type="evidence" value="ECO:0007669"/>
    <property type="project" value="TreeGrafter"/>
</dbReference>
<dbReference type="NCBIfam" id="TIGR02154">
    <property type="entry name" value="PhoB"/>
    <property type="match status" value="1"/>
</dbReference>
<organism evidence="15">
    <name type="scientific">hydrothermal vent metagenome</name>
    <dbReference type="NCBI Taxonomy" id="652676"/>
    <lineage>
        <taxon>unclassified sequences</taxon>
        <taxon>metagenomes</taxon>
        <taxon>ecological metagenomes</taxon>
    </lineage>
</organism>
<evidence type="ECO:0000256" key="1">
    <source>
        <dbReference type="ARBA" id="ARBA00004496"/>
    </source>
</evidence>
<dbReference type="FunFam" id="1.10.10.10:FF:000011">
    <property type="entry name" value="Phosphate regulon transcriptional regulator PhoB"/>
    <property type="match status" value="1"/>
</dbReference>
<evidence type="ECO:0000256" key="11">
    <source>
        <dbReference type="ARBA" id="ARBA00023163"/>
    </source>
</evidence>
<name>A0A3B1A1Z0_9ZZZZ</name>
<dbReference type="EMBL" id="UOFU01000181">
    <property type="protein sequence ID" value="VAW99758.1"/>
    <property type="molecule type" value="Genomic_DNA"/>
</dbReference>
<keyword evidence="8" id="KW-0805">Transcription regulation</keyword>
<keyword evidence="9" id="KW-0238">DNA-binding</keyword>
<comment type="function">
    <text evidence="12">This protein is a positive regulator for the phosphate regulon. Transcription of this operon is positively regulated by PhoB and PhoR when phosphate is limited.</text>
</comment>
<dbReference type="SMART" id="SM00448">
    <property type="entry name" value="REC"/>
    <property type="match status" value="1"/>
</dbReference>
<dbReference type="GO" id="GO:0006355">
    <property type="term" value="P:regulation of DNA-templated transcription"/>
    <property type="evidence" value="ECO:0007669"/>
    <property type="project" value="InterPro"/>
</dbReference>
<keyword evidence="7" id="KW-0902">Two-component regulatory system</keyword>
<evidence type="ECO:0000256" key="8">
    <source>
        <dbReference type="ARBA" id="ARBA00023015"/>
    </source>
</evidence>
<dbReference type="GO" id="GO:0000976">
    <property type="term" value="F:transcription cis-regulatory region binding"/>
    <property type="evidence" value="ECO:0007669"/>
    <property type="project" value="TreeGrafter"/>
</dbReference>
<dbReference type="InterPro" id="IPR039420">
    <property type="entry name" value="WalR-like"/>
</dbReference>
<evidence type="ECO:0000256" key="5">
    <source>
        <dbReference type="ARBA" id="ARBA00022553"/>
    </source>
</evidence>
<keyword evidence="4" id="KW-0963">Cytoplasm</keyword>
<dbReference type="Pfam" id="PF00486">
    <property type="entry name" value="Trans_reg_C"/>
    <property type="match status" value="1"/>
</dbReference>
<dbReference type="InterPro" id="IPR001789">
    <property type="entry name" value="Sig_transdc_resp-reg_receiver"/>
</dbReference>
<dbReference type="SUPFAM" id="SSF46894">
    <property type="entry name" value="C-terminal effector domain of the bipartite response regulators"/>
    <property type="match status" value="1"/>
</dbReference>
<evidence type="ECO:0000256" key="3">
    <source>
        <dbReference type="ARBA" id="ARBA00022448"/>
    </source>
</evidence>
<dbReference type="CDD" id="cd00383">
    <property type="entry name" value="trans_reg_C"/>
    <property type="match status" value="1"/>
</dbReference>
<accession>A0A3B1A1Z0</accession>
<dbReference type="GO" id="GO:0005829">
    <property type="term" value="C:cytosol"/>
    <property type="evidence" value="ECO:0007669"/>
    <property type="project" value="TreeGrafter"/>
</dbReference>
<dbReference type="InterPro" id="IPR011879">
    <property type="entry name" value="Sig_transdc_resp-reg_PhoB"/>
</dbReference>